<comment type="caution">
    <text evidence="1">The sequence shown here is derived from an EMBL/GenBank/DDBJ whole genome shotgun (WGS) entry which is preliminary data.</text>
</comment>
<gene>
    <name evidence="1" type="ORF">PGTUg99_035391</name>
</gene>
<proteinExistence type="predicted"/>
<dbReference type="AlphaFoldDB" id="A0A5B0Q9D2"/>
<evidence type="ECO:0000313" key="2">
    <source>
        <dbReference type="Proteomes" id="UP000325313"/>
    </source>
</evidence>
<reference evidence="1 2" key="1">
    <citation type="submission" date="2019-05" db="EMBL/GenBank/DDBJ databases">
        <title>Emergence of the Ug99 lineage of the wheat stem rust pathogen through somatic hybridization.</title>
        <authorList>
            <person name="Li F."/>
            <person name="Upadhyaya N.M."/>
            <person name="Sperschneider J."/>
            <person name="Matny O."/>
            <person name="Nguyen-Phuc H."/>
            <person name="Mago R."/>
            <person name="Raley C."/>
            <person name="Miller M.E."/>
            <person name="Silverstein K.A.T."/>
            <person name="Henningsen E."/>
            <person name="Hirsch C.D."/>
            <person name="Visser B."/>
            <person name="Pretorius Z.A."/>
            <person name="Steffenson B.J."/>
            <person name="Schwessinger B."/>
            <person name="Dodds P.N."/>
            <person name="Figueroa M."/>
        </authorList>
    </citation>
    <scope>NUCLEOTIDE SEQUENCE [LARGE SCALE GENOMIC DNA]</scope>
    <source>
        <strain evidence="1 2">Ug99</strain>
    </source>
</reference>
<protein>
    <submittedName>
        <fullName evidence="1">Uncharacterized protein</fullName>
    </submittedName>
</protein>
<accession>A0A5B0Q9D2</accession>
<dbReference type="Proteomes" id="UP000325313">
    <property type="component" value="Unassembled WGS sequence"/>
</dbReference>
<organism evidence="1 2">
    <name type="scientific">Puccinia graminis f. sp. tritici</name>
    <dbReference type="NCBI Taxonomy" id="56615"/>
    <lineage>
        <taxon>Eukaryota</taxon>
        <taxon>Fungi</taxon>
        <taxon>Dikarya</taxon>
        <taxon>Basidiomycota</taxon>
        <taxon>Pucciniomycotina</taxon>
        <taxon>Pucciniomycetes</taxon>
        <taxon>Pucciniales</taxon>
        <taxon>Pucciniaceae</taxon>
        <taxon>Puccinia</taxon>
    </lineage>
</organism>
<dbReference type="EMBL" id="VDEP01000304">
    <property type="protein sequence ID" value="KAA1109811.1"/>
    <property type="molecule type" value="Genomic_DNA"/>
</dbReference>
<sequence length="257" mass="29285">MSSATPSYFSFNCTDVLTETAPTSLNTDQTPSYMRSLPNVSELLDPALNFWGEEESRTHILHSAPISNYQSHSTVQNESWDSSPSLETFRGEEQFVLPGEPILCKTKRNSTEYWPARLISYEGFSNMCSTNPIPEKLYWVHFCDEERVLLPRTCFLTAFDEGFRTVNVGQLTTSEGTFDEILPKLLKELPKLDSIIAGGYADQSVRDQHKNHLSGITEAHGRLNTNFGRHSEAIVTSIGDYLRDWYIFQQTYLRLSY</sequence>
<evidence type="ECO:0000313" key="1">
    <source>
        <dbReference type="EMBL" id="KAA1109811.1"/>
    </source>
</evidence>
<name>A0A5B0Q9D2_PUCGR</name>